<name>A0A2A2AP04_9BURK</name>
<organism evidence="13 14">
    <name type="scientific">Vandammella animalimorsus</name>
    <dbReference type="NCBI Taxonomy" id="2029117"/>
    <lineage>
        <taxon>Bacteria</taxon>
        <taxon>Pseudomonadati</taxon>
        <taxon>Pseudomonadota</taxon>
        <taxon>Betaproteobacteria</taxon>
        <taxon>Burkholderiales</taxon>
        <taxon>Comamonadaceae</taxon>
        <taxon>Vandammella</taxon>
    </lineage>
</organism>
<dbReference type="InterPro" id="IPR002586">
    <property type="entry name" value="CobQ/CobB/MinD/ParA_Nub-bd_dom"/>
</dbReference>
<comment type="cofactor">
    <cofactor evidence="1">
        <name>Mg(2+)</name>
        <dbReference type="ChEBI" id="CHEBI:18420"/>
    </cofactor>
</comment>
<keyword evidence="5" id="KW-0436">Ligase</keyword>
<feature type="region of interest" description="Disordered" evidence="10">
    <location>
        <begin position="278"/>
        <end position="310"/>
    </location>
</feature>
<dbReference type="GO" id="GO:0005524">
    <property type="term" value="F:ATP binding"/>
    <property type="evidence" value="ECO:0007669"/>
    <property type="project" value="UniProtKB-KW"/>
</dbReference>
<dbReference type="SUPFAM" id="SSF52540">
    <property type="entry name" value="P-loop containing nucleoside triphosphate hydrolases"/>
    <property type="match status" value="1"/>
</dbReference>
<evidence type="ECO:0000259" key="12">
    <source>
        <dbReference type="Pfam" id="PF07685"/>
    </source>
</evidence>
<reference evidence="13 14" key="1">
    <citation type="submission" date="2017-08" db="EMBL/GenBank/DDBJ databases">
        <title>WGS of Clinical strains of the CDC Group NO-1 linked to zoonotic infections in humans.</title>
        <authorList>
            <person name="Bernier A.-M."/>
            <person name="Bernard K."/>
        </authorList>
    </citation>
    <scope>NUCLEOTIDE SEQUENCE [LARGE SCALE GENOMIC DNA]</scope>
    <source>
        <strain evidence="13 14">NML79-0751</strain>
    </source>
</reference>
<dbReference type="InterPro" id="IPR011698">
    <property type="entry name" value="GATase_3"/>
</dbReference>
<keyword evidence="6" id="KW-0547">Nucleotide-binding</keyword>
<dbReference type="PANTHER" id="PTHR43873:SF1">
    <property type="entry name" value="COBYRINATE A,C-DIAMIDE SYNTHASE"/>
    <property type="match status" value="1"/>
</dbReference>
<dbReference type="Pfam" id="PF01656">
    <property type="entry name" value="CbiA"/>
    <property type="match status" value="1"/>
</dbReference>
<dbReference type="GO" id="GO:0042242">
    <property type="term" value="F:cobyrinic acid a,c-diamide synthase activity"/>
    <property type="evidence" value="ECO:0007669"/>
    <property type="project" value="InterPro"/>
</dbReference>
<feature type="domain" description="CobB/CobQ-like glutamine amidotransferase" evidence="12">
    <location>
        <begin position="334"/>
        <end position="527"/>
    </location>
</feature>
<evidence type="ECO:0000256" key="6">
    <source>
        <dbReference type="ARBA" id="ARBA00022741"/>
    </source>
</evidence>
<evidence type="ECO:0000256" key="7">
    <source>
        <dbReference type="ARBA" id="ARBA00022840"/>
    </source>
</evidence>
<evidence type="ECO:0000313" key="14">
    <source>
        <dbReference type="Proteomes" id="UP000218644"/>
    </source>
</evidence>
<keyword evidence="4" id="KW-0169">Cobalamin biosynthesis</keyword>
<dbReference type="EMBL" id="NSJD01000019">
    <property type="protein sequence ID" value="PAT39349.1"/>
    <property type="molecule type" value="Genomic_DNA"/>
</dbReference>
<dbReference type="InterPro" id="IPR004484">
    <property type="entry name" value="CbiA/CobB_synth"/>
</dbReference>
<dbReference type="GO" id="GO:0009236">
    <property type="term" value="P:cobalamin biosynthetic process"/>
    <property type="evidence" value="ECO:0007669"/>
    <property type="project" value="UniProtKB-KW"/>
</dbReference>
<dbReference type="AlphaFoldDB" id="A0A2A2AP04"/>
<feature type="domain" description="CobQ/CobB/MinD/ParA nucleotide binding" evidence="11">
    <location>
        <begin position="32"/>
        <end position="194"/>
    </location>
</feature>
<keyword evidence="8" id="KW-0460">Magnesium</keyword>
<evidence type="ECO:0000256" key="1">
    <source>
        <dbReference type="ARBA" id="ARBA00001946"/>
    </source>
</evidence>
<dbReference type="PANTHER" id="PTHR43873">
    <property type="entry name" value="COBYRINATE A,C-DIAMIDE SYNTHASE"/>
    <property type="match status" value="1"/>
</dbReference>
<evidence type="ECO:0000256" key="3">
    <source>
        <dbReference type="ARBA" id="ARBA00006205"/>
    </source>
</evidence>
<dbReference type="Proteomes" id="UP000218644">
    <property type="component" value="Unassembled WGS sequence"/>
</dbReference>
<comment type="similarity">
    <text evidence="3">Belongs to the CobB/CobQ family. CobQ subfamily.</text>
</comment>
<dbReference type="Pfam" id="PF07685">
    <property type="entry name" value="GATase_3"/>
    <property type="match status" value="1"/>
</dbReference>
<evidence type="ECO:0000256" key="9">
    <source>
        <dbReference type="ARBA" id="ARBA00022962"/>
    </source>
</evidence>
<evidence type="ECO:0000256" key="10">
    <source>
        <dbReference type="SAM" id="MobiDB-lite"/>
    </source>
</evidence>
<dbReference type="Gene3D" id="3.40.50.300">
    <property type="entry name" value="P-loop containing nucleotide triphosphate hydrolases"/>
    <property type="match status" value="2"/>
</dbReference>
<dbReference type="InterPro" id="IPR027417">
    <property type="entry name" value="P-loop_NTPase"/>
</dbReference>
<evidence type="ECO:0000256" key="2">
    <source>
        <dbReference type="ARBA" id="ARBA00004953"/>
    </source>
</evidence>
<evidence type="ECO:0000256" key="4">
    <source>
        <dbReference type="ARBA" id="ARBA00022573"/>
    </source>
</evidence>
<feature type="compositionally biased region" description="Low complexity" evidence="10">
    <location>
        <begin position="288"/>
        <end position="310"/>
    </location>
</feature>
<protein>
    <submittedName>
        <fullName evidence="13">Cobyrinic acid a,c-diamide synthase</fullName>
    </submittedName>
</protein>
<keyword evidence="7" id="KW-0067">ATP-binding</keyword>
<dbReference type="Gene3D" id="3.40.50.880">
    <property type="match status" value="1"/>
</dbReference>
<evidence type="ECO:0000256" key="5">
    <source>
        <dbReference type="ARBA" id="ARBA00022598"/>
    </source>
</evidence>
<evidence type="ECO:0000259" key="11">
    <source>
        <dbReference type="Pfam" id="PF01656"/>
    </source>
</evidence>
<keyword evidence="9" id="KW-0315">Glutamine amidotransferase</keyword>
<evidence type="ECO:0000256" key="8">
    <source>
        <dbReference type="ARBA" id="ARBA00022842"/>
    </source>
</evidence>
<gene>
    <name evidence="13" type="ORF">CK623_10630</name>
</gene>
<dbReference type="SUPFAM" id="SSF52317">
    <property type="entry name" value="Class I glutamine amidotransferase-like"/>
    <property type="match status" value="1"/>
</dbReference>
<sequence length="569" mass="58907">MPAQQQPAAGLQAAGPQQAARPAAVAHCPALLVAAAASGQGKTLVTAALARLHSRQGRRVRVFKCGPDFLDPHWHELASGAPVQNLDLWMTGPQDVAARLHAAASQADLILIEGVMGLFDGTPSAADLAQQWGIAVMPVLQAGAMAQTCAALVHGLKHYRSGLRWAGVLCNGVASAHHAQLLQAALEPGGDWLGALPPLQLQEVQPQTPPLQQMPPPQAAAGAKPLSLLPERHLGLVPSGELRDALARLDLAADALAQTPLGQMDGAALQRWQAAFAPPEPVPEPEPRAAAPASGADATGAASGPRGHALPPEHALALAAAPALLQRQPLRGQTVAIARDAAFAFIYAANLELLQALGARLAWFSPLAGDGLPACDALWLPGGYPELHAARLHANAALRQALHEHWAQGKPIWAECGGMVALCTELQQADGQRQPLWGLLPAQAVMQQRLAALGPQQWLPPDAPAGQPPLRGHTFHYSRLQTELPAWGRTQRPAHRRATAAARADAGEAVYRLGSLTASYFHAWFPSSPQAVLRLLGPGAADAADAADAAGAAQAAAPAGAPEGAGHGA</sequence>
<proteinExistence type="inferred from homology"/>
<comment type="caution">
    <text evidence="13">The sequence shown here is derived from an EMBL/GenBank/DDBJ whole genome shotgun (WGS) entry which is preliminary data.</text>
</comment>
<dbReference type="PROSITE" id="PS51274">
    <property type="entry name" value="GATASE_COBBQ"/>
    <property type="match status" value="1"/>
</dbReference>
<comment type="pathway">
    <text evidence="2">Cofactor biosynthesis; adenosylcobalamin biosynthesis.</text>
</comment>
<dbReference type="InterPro" id="IPR029062">
    <property type="entry name" value="Class_I_gatase-like"/>
</dbReference>
<accession>A0A2A2AP04</accession>
<evidence type="ECO:0000313" key="13">
    <source>
        <dbReference type="EMBL" id="PAT39349.1"/>
    </source>
</evidence>